<dbReference type="SMART" id="SM00342">
    <property type="entry name" value="HTH_ARAC"/>
    <property type="match status" value="1"/>
</dbReference>
<dbReference type="Pfam" id="PF01965">
    <property type="entry name" value="DJ-1_PfpI"/>
    <property type="match status" value="1"/>
</dbReference>
<dbReference type="InterPro" id="IPR029062">
    <property type="entry name" value="Class_I_gatase-like"/>
</dbReference>
<reference evidence="5" key="1">
    <citation type="submission" date="2016-10" db="EMBL/GenBank/DDBJ databases">
        <authorList>
            <person name="Varghese N."/>
        </authorList>
    </citation>
    <scope>NUCLEOTIDE SEQUENCE [LARGE SCALE GENOMIC DNA]</scope>
    <source>
        <strain evidence="5">DSM 45096 / BCRC 16803 / CGMCC 4.1857 / CIP 109030 / JCM 12277 / KCTC 19219 / NBRC 100920 / 33214</strain>
    </source>
</reference>
<evidence type="ECO:0000313" key="5">
    <source>
        <dbReference type="Proteomes" id="UP000183015"/>
    </source>
</evidence>
<keyword evidence="4" id="KW-0238">DNA-binding</keyword>
<dbReference type="Pfam" id="PF12833">
    <property type="entry name" value="HTH_18"/>
    <property type="match status" value="1"/>
</dbReference>
<dbReference type="InterPro" id="IPR052158">
    <property type="entry name" value="INH-QAR"/>
</dbReference>
<dbReference type="GO" id="GO:0043565">
    <property type="term" value="F:sequence-specific DNA binding"/>
    <property type="evidence" value="ECO:0007669"/>
    <property type="project" value="InterPro"/>
</dbReference>
<evidence type="ECO:0000256" key="1">
    <source>
        <dbReference type="ARBA" id="ARBA00023015"/>
    </source>
</evidence>
<dbReference type="eggNOG" id="COG4977">
    <property type="taxonomic scope" value="Bacteria"/>
</dbReference>
<accession>A0A1H7U2T3</accession>
<evidence type="ECO:0000256" key="2">
    <source>
        <dbReference type="ARBA" id="ARBA00023163"/>
    </source>
</evidence>
<dbReference type="AlphaFoldDB" id="A0A1H7U2T3"/>
<organism evidence="4 5">
    <name type="scientific">Streptacidiphilus jiangxiensis</name>
    <dbReference type="NCBI Taxonomy" id="235985"/>
    <lineage>
        <taxon>Bacteria</taxon>
        <taxon>Bacillati</taxon>
        <taxon>Actinomycetota</taxon>
        <taxon>Actinomycetes</taxon>
        <taxon>Kitasatosporales</taxon>
        <taxon>Streptomycetaceae</taxon>
        <taxon>Streptacidiphilus</taxon>
    </lineage>
</organism>
<dbReference type="SUPFAM" id="SSF52317">
    <property type="entry name" value="Class I glutamine amidotransferase-like"/>
    <property type="match status" value="1"/>
</dbReference>
<dbReference type="Gene3D" id="3.40.50.880">
    <property type="match status" value="1"/>
</dbReference>
<gene>
    <name evidence="4" type="ORF">SAMN05414137_11536</name>
</gene>
<evidence type="ECO:0000259" key="3">
    <source>
        <dbReference type="PROSITE" id="PS01124"/>
    </source>
</evidence>
<dbReference type="EMBL" id="FOAZ01000015">
    <property type="protein sequence ID" value="SEL91089.1"/>
    <property type="molecule type" value="Genomic_DNA"/>
</dbReference>
<dbReference type="Gene3D" id="1.10.10.60">
    <property type="entry name" value="Homeodomain-like"/>
    <property type="match status" value="1"/>
</dbReference>
<sequence length="318" mass="34101">MLVIDDVFDSGLAAVLDVLRTADALRGELPTPPPAWEVRCVAPGSRGQARTAAGHTVDAAPAATAGPTDLLVVPGVWHPRADRLTRWVASDAAEPAREAVLRARSQGAALAAACAGTFVLAETGVLDGLPATTSWWLAPAFRRRYPRVALDESRMVVPTPQVTTAGAALAHLDLALALVRSVSPALAELTARYLVVDSRPSQASYAIPGHLARTEPLVDAFERRLRGRLDQPLRIAETARALGVSERTLQRTVRACSGLTPVGFAQRIRLEQAVHLLRTTDLPLDTVARRVGYENGTTLTTLLRRRLGTTPGRLRDRP</sequence>
<dbReference type="SUPFAM" id="SSF46689">
    <property type="entry name" value="Homeodomain-like"/>
    <property type="match status" value="1"/>
</dbReference>
<keyword evidence="2" id="KW-0804">Transcription</keyword>
<dbReference type="STRING" id="235985.SAMN05414137_11536"/>
<keyword evidence="1" id="KW-0805">Transcription regulation</keyword>
<dbReference type="Proteomes" id="UP000183015">
    <property type="component" value="Unassembled WGS sequence"/>
</dbReference>
<dbReference type="InterPro" id="IPR018060">
    <property type="entry name" value="HTH_AraC"/>
</dbReference>
<evidence type="ECO:0000313" key="4">
    <source>
        <dbReference type="EMBL" id="SEL91089.1"/>
    </source>
</evidence>
<dbReference type="InterPro" id="IPR009057">
    <property type="entry name" value="Homeodomain-like_sf"/>
</dbReference>
<dbReference type="PANTHER" id="PTHR43130:SF3">
    <property type="entry name" value="HTH-TYPE TRANSCRIPTIONAL REGULATOR RV1931C"/>
    <property type="match status" value="1"/>
</dbReference>
<keyword evidence="5" id="KW-1185">Reference proteome</keyword>
<dbReference type="PROSITE" id="PS01124">
    <property type="entry name" value="HTH_ARAC_FAMILY_2"/>
    <property type="match status" value="1"/>
</dbReference>
<proteinExistence type="predicted"/>
<protein>
    <submittedName>
        <fullName evidence="4">Transcriptional regulator GlxA family, contains an amidase domain and an AraC-type DNA-binding HTH domain</fullName>
    </submittedName>
</protein>
<feature type="domain" description="HTH araC/xylS-type" evidence="3">
    <location>
        <begin position="219"/>
        <end position="317"/>
    </location>
</feature>
<dbReference type="GO" id="GO:0003700">
    <property type="term" value="F:DNA-binding transcription factor activity"/>
    <property type="evidence" value="ECO:0007669"/>
    <property type="project" value="InterPro"/>
</dbReference>
<dbReference type="InterPro" id="IPR002818">
    <property type="entry name" value="DJ-1/PfpI"/>
</dbReference>
<name>A0A1H7U2T3_STRJI</name>
<dbReference type="PANTHER" id="PTHR43130">
    <property type="entry name" value="ARAC-FAMILY TRANSCRIPTIONAL REGULATOR"/>
    <property type="match status" value="1"/>
</dbReference>